<dbReference type="InterPro" id="IPR051263">
    <property type="entry name" value="C-type_cytochrome_biogenesis"/>
</dbReference>
<dbReference type="PANTHER" id="PTHR47870:SF1">
    <property type="entry name" value="CYTOCHROME C-TYPE BIOGENESIS PROTEIN CCMH"/>
    <property type="match status" value="1"/>
</dbReference>
<dbReference type="GO" id="GO:0030313">
    <property type="term" value="C:cell envelope"/>
    <property type="evidence" value="ECO:0007669"/>
    <property type="project" value="UniProtKB-SubCell"/>
</dbReference>
<evidence type="ECO:0000256" key="3">
    <source>
        <dbReference type="SAM" id="MobiDB-lite"/>
    </source>
</evidence>
<dbReference type="RefSeq" id="WP_138660411.1">
    <property type="nucleotide sequence ID" value="NZ_VANS01000001.1"/>
</dbReference>
<dbReference type="GO" id="GO:0017004">
    <property type="term" value="P:cytochrome complex assembly"/>
    <property type="evidence" value="ECO:0007669"/>
    <property type="project" value="UniProtKB-KW"/>
</dbReference>
<keyword evidence="7" id="KW-1185">Reference proteome</keyword>
<accession>A0A5S3PIT4</accession>
<feature type="transmembrane region" description="Helical" evidence="4">
    <location>
        <begin position="97"/>
        <end position="116"/>
    </location>
</feature>
<keyword evidence="4" id="KW-0812">Transmembrane</keyword>
<comment type="subcellular location">
    <subcellularLocation>
        <location evidence="1">Cell envelope</location>
    </subcellularLocation>
</comment>
<evidence type="ECO:0000313" key="6">
    <source>
        <dbReference type="EMBL" id="TMM54237.1"/>
    </source>
</evidence>
<dbReference type="AlphaFoldDB" id="A0A5S3PIT4"/>
<keyword evidence="2" id="KW-0201">Cytochrome c-type biogenesis</keyword>
<organism evidence="6 7">
    <name type="scientific">Sulfitobacter sabulilitoris</name>
    <dbReference type="NCBI Taxonomy" id="2562655"/>
    <lineage>
        <taxon>Bacteria</taxon>
        <taxon>Pseudomonadati</taxon>
        <taxon>Pseudomonadota</taxon>
        <taxon>Alphaproteobacteria</taxon>
        <taxon>Rhodobacterales</taxon>
        <taxon>Roseobacteraceae</taxon>
        <taxon>Sulfitobacter</taxon>
    </lineage>
</organism>
<protein>
    <submittedName>
        <fullName evidence="6">C-type cytochrome biogenesis protein CcmI</fullName>
    </submittedName>
</protein>
<feature type="signal peptide" evidence="5">
    <location>
        <begin position="1"/>
        <end position="29"/>
    </location>
</feature>
<name>A0A5S3PIT4_9RHOB</name>
<dbReference type="InterPro" id="IPR017560">
    <property type="entry name" value="Cyt_c_biogenesis_CcmI"/>
</dbReference>
<dbReference type="SUPFAM" id="SSF48452">
    <property type="entry name" value="TPR-like"/>
    <property type="match status" value="1"/>
</dbReference>
<keyword evidence="5" id="KW-0732">Signal</keyword>
<dbReference type="GO" id="GO:0005886">
    <property type="term" value="C:plasma membrane"/>
    <property type="evidence" value="ECO:0007669"/>
    <property type="project" value="TreeGrafter"/>
</dbReference>
<keyword evidence="4" id="KW-0472">Membrane</keyword>
<dbReference type="NCBIfam" id="TIGR03142">
    <property type="entry name" value="cytochro_ccmI"/>
    <property type="match status" value="1"/>
</dbReference>
<evidence type="ECO:0000256" key="4">
    <source>
        <dbReference type="SAM" id="Phobius"/>
    </source>
</evidence>
<dbReference type="EMBL" id="VANS01000001">
    <property type="protein sequence ID" value="TMM54237.1"/>
    <property type="molecule type" value="Genomic_DNA"/>
</dbReference>
<comment type="caution">
    <text evidence="6">The sequence shown here is derived from an EMBL/GenBank/DDBJ whole genome shotgun (WGS) entry which is preliminary data.</text>
</comment>
<sequence>MAFWILTGLLALVVSGLLALSLARSRAQAADDRSPAAYDVDVYRDQLREVERDLERGVVSRADADRARTEVSRRLLAADAEVRAAPETEADGSRTTAVLAGLLVAGMVAGSFALYLRLGAPGYGDLALAQRIEMAETLRRERPGQSEAEASLPDAQVPGDASPDYIALVEQLRATVAARPDDLQGHLLLAQSEANLGNYAAAARAQQAVLRIKGAQASVDEMIDYADMLIIAAGGYVSPEAEAVLRAALARDGTNGTARYYMGLMLAQTGRPDTAFRLWDQLLREGPEDAPWIAPILNQIEEMALRAGVRYQLPEIGVAAGRGPDAADIEAAQDMTPAQRMEMIEGMVGRLSERLATQGGPAEDWAQLIGALGVLGETGRARAVYDNAVEVFAGDETALDLMRRAGQRARVVE</sequence>
<evidence type="ECO:0000313" key="7">
    <source>
        <dbReference type="Proteomes" id="UP000309550"/>
    </source>
</evidence>
<reference evidence="6 7" key="1">
    <citation type="submission" date="2019-05" db="EMBL/GenBank/DDBJ databases">
        <title>Sulfitobacter sabulilitoris sp. nov., isolated from a marine sand.</title>
        <authorList>
            <person name="Yoon J.-H."/>
        </authorList>
    </citation>
    <scope>NUCLEOTIDE SEQUENCE [LARGE SCALE GENOMIC DNA]</scope>
    <source>
        <strain evidence="6 7">HSMS-29</strain>
    </source>
</reference>
<feature type="chain" id="PRO_5024386274" evidence="5">
    <location>
        <begin position="30"/>
        <end position="413"/>
    </location>
</feature>
<keyword evidence="4" id="KW-1133">Transmembrane helix</keyword>
<dbReference type="Gene3D" id="1.25.40.10">
    <property type="entry name" value="Tetratricopeptide repeat domain"/>
    <property type="match status" value="1"/>
</dbReference>
<dbReference type="PANTHER" id="PTHR47870">
    <property type="entry name" value="CYTOCHROME C-TYPE BIOGENESIS PROTEIN CCMH"/>
    <property type="match status" value="1"/>
</dbReference>
<evidence type="ECO:0000256" key="5">
    <source>
        <dbReference type="SAM" id="SignalP"/>
    </source>
</evidence>
<evidence type="ECO:0000256" key="1">
    <source>
        <dbReference type="ARBA" id="ARBA00004196"/>
    </source>
</evidence>
<proteinExistence type="predicted"/>
<evidence type="ECO:0000256" key="2">
    <source>
        <dbReference type="ARBA" id="ARBA00022748"/>
    </source>
</evidence>
<dbReference type="Proteomes" id="UP000309550">
    <property type="component" value="Unassembled WGS sequence"/>
</dbReference>
<gene>
    <name evidence="6" type="primary">ccmI</name>
    <name evidence="6" type="ORF">FDT80_01165</name>
</gene>
<dbReference type="InterPro" id="IPR011990">
    <property type="entry name" value="TPR-like_helical_dom_sf"/>
</dbReference>
<dbReference type="OrthoDB" id="9815847at2"/>
<feature type="region of interest" description="Disordered" evidence="3">
    <location>
        <begin position="138"/>
        <end position="159"/>
    </location>
</feature>